<dbReference type="InterPro" id="IPR007863">
    <property type="entry name" value="Peptidase_M16_C"/>
</dbReference>
<keyword evidence="7" id="KW-1185">Reference proteome</keyword>
<dbReference type="InterPro" id="IPR050361">
    <property type="entry name" value="MPP/UQCRC_Complex"/>
</dbReference>
<evidence type="ECO:0000313" key="7">
    <source>
        <dbReference type="Proteomes" id="UP000198310"/>
    </source>
</evidence>
<feature type="region of interest" description="Disordered" evidence="2">
    <location>
        <begin position="968"/>
        <end position="999"/>
    </location>
</feature>
<dbReference type="GO" id="GO:0006508">
    <property type="term" value="P:proteolysis"/>
    <property type="evidence" value="ECO:0007669"/>
    <property type="project" value="UniProtKB-KW"/>
</dbReference>
<protein>
    <submittedName>
        <fullName evidence="6">Zinc protease</fullName>
    </submittedName>
</protein>
<dbReference type="Gene3D" id="3.30.830.10">
    <property type="entry name" value="Metalloenzyme, LuxS/M16 peptidase-like"/>
    <property type="match status" value="4"/>
</dbReference>
<dbReference type="GO" id="GO:0008233">
    <property type="term" value="F:peptidase activity"/>
    <property type="evidence" value="ECO:0007669"/>
    <property type="project" value="UniProtKB-KW"/>
</dbReference>
<dbReference type="SUPFAM" id="SSF63411">
    <property type="entry name" value="LuxS/MPP-like metallohydrolase"/>
    <property type="match status" value="4"/>
</dbReference>
<name>A0A238Y974_9BACT</name>
<evidence type="ECO:0000256" key="3">
    <source>
        <dbReference type="SAM" id="SignalP"/>
    </source>
</evidence>
<dbReference type="Pfam" id="PF00675">
    <property type="entry name" value="Peptidase_M16"/>
    <property type="match status" value="2"/>
</dbReference>
<feature type="domain" description="Peptidase M16 N-terminal" evidence="4">
    <location>
        <begin position="541"/>
        <end position="665"/>
    </location>
</feature>
<evidence type="ECO:0000256" key="1">
    <source>
        <dbReference type="ARBA" id="ARBA00007261"/>
    </source>
</evidence>
<dbReference type="InterPro" id="IPR011765">
    <property type="entry name" value="Pept_M16_N"/>
</dbReference>
<dbReference type="Pfam" id="PF05193">
    <property type="entry name" value="Peptidase_M16_C"/>
    <property type="match status" value="2"/>
</dbReference>
<feature type="domain" description="Peptidase M16 C-terminal" evidence="5">
    <location>
        <begin position="228"/>
        <end position="401"/>
    </location>
</feature>
<comment type="similarity">
    <text evidence="1">Belongs to the peptidase M16 family.</text>
</comment>
<sequence>MSPRYFLGLLGLVLMVAPAIAQQKPTKAPIAKTAPTSSSGTRLVEKVTRKGNELVIPYEKYVLPNGLTLIVTEDHSDPLVHVDVTYHVGSAREQVGKSGFAHFFEHMMFQGSDHVGDEQHFKLVTAAGGNLNGSTNQDRTNYFETLPSNQLETALWLEADRMGFLLDAVTQPKFENQRSTVKNERGQNVDNRPYGRAYEIVGRTMFPYGHPYSWPVIGYLEDLDRSDVNDLKNFFLRWYGPNNATLTIAGDVQPAQAVRLAEKYFGPISKGPAVRNVKLPAPVLGQNRYVSYEDNITQPMLMLSMPTVPVYHPDEVALDAVADLLGGDKNSLLYKNLVKNQLAPEAYSYQSNSELAGEFVIGVMAFEGQRLDSAEARVRRTLAEFEKKGIAAADLERYKTQAEVNLINSLSSVGAKASRLAQFQTLTGNANLLPVQLQRLRALTPASVQAAYNKYLRGKPAVILSVVPKGKPELAARTDNFTIDKAGYKAPADEYAGLKYAKAKDSFDRGKQPTSGANPVLKVPAYWQQEMPNGLRVIGTRNDEVPTITMLLTIQGGQRLLQAHPDKVGLAEMTAKMVSESSQKYTTEELDAKLKALGSSMYISAGDDDIKVYVQSLTKNLDPTLALVEERLLHPRFDPKDFERLKKQQLAMVNDFQSQARVVADLVFNGLAYGPGNVTGLAVSGTPASVAAITLDDVKQFYQQSFAPNVSHLTLVGDVTQQQVLPKLGFLQAWPRHEVPALVAAPAAAQPDKTKLYFVAKENAPQSEIRIGYLTSLPYDATGDYYRATLANYLLGGAFNSRVNLNLREDKGYTYGAFTDFSSTRYAAPFTAQAGVRADATAASVREMMKELTNYRNGISADELQFLQASVGQSEALKYETGGQKAQFLSRMLEYNLKPDYVDQQATILRQLTVADVQAAAQKNLPVDNMYIVVVGDRKYLPELQQLGYEVVETSFANNVVATTTATTASPAPAALPEGKLKVEDTEGRKMKVKRKSGK</sequence>
<feature type="chain" id="PRO_5012534269" evidence="3">
    <location>
        <begin position="22"/>
        <end position="999"/>
    </location>
</feature>
<organism evidence="6 7">
    <name type="scientific">Hymenobacter mucosus</name>
    <dbReference type="NCBI Taxonomy" id="1411120"/>
    <lineage>
        <taxon>Bacteria</taxon>
        <taxon>Pseudomonadati</taxon>
        <taxon>Bacteroidota</taxon>
        <taxon>Cytophagia</taxon>
        <taxon>Cytophagales</taxon>
        <taxon>Hymenobacteraceae</taxon>
        <taxon>Hymenobacter</taxon>
    </lineage>
</organism>
<evidence type="ECO:0000256" key="2">
    <source>
        <dbReference type="SAM" id="MobiDB-lite"/>
    </source>
</evidence>
<feature type="signal peptide" evidence="3">
    <location>
        <begin position="1"/>
        <end position="21"/>
    </location>
</feature>
<dbReference type="InterPro" id="IPR011249">
    <property type="entry name" value="Metalloenz_LuxS/M16"/>
</dbReference>
<gene>
    <name evidence="6" type="ORF">SAMN06269173_10549</name>
</gene>
<dbReference type="PANTHER" id="PTHR11851">
    <property type="entry name" value="METALLOPROTEASE"/>
    <property type="match status" value="1"/>
</dbReference>
<dbReference type="RefSeq" id="WP_089332948.1">
    <property type="nucleotide sequence ID" value="NZ_FZNS01000005.1"/>
</dbReference>
<dbReference type="AlphaFoldDB" id="A0A238Y974"/>
<accession>A0A238Y974</accession>
<keyword evidence="6" id="KW-0645">Protease</keyword>
<keyword evidence="3" id="KW-0732">Signal</keyword>
<dbReference type="PANTHER" id="PTHR11851:SF49">
    <property type="entry name" value="MITOCHONDRIAL-PROCESSING PEPTIDASE SUBUNIT ALPHA"/>
    <property type="match status" value="1"/>
</dbReference>
<evidence type="ECO:0000259" key="5">
    <source>
        <dbReference type="Pfam" id="PF05193"/>
    </source>
</evidence>
<reference evidence="7" key="1">
    <citation type="submission" date="2017-06" db="EMBL/GenBank/DDBJ databases">
        <authorList>
            <person name="Varghese N."/>
            <person name="Submissions S."/>
        </authorList>
    </citation>
    <scope>NUCLEOTIDE SEQUENCE [LARGE SCALE GENOMIC DNA]</scope>
    <source>
        <strain evidence="7">DSM 28041</strain>
    </source>
</reference>
<evidence type="ECO:0000259" key="4">
    <source>
        <dbReference type="Pfam" id="PF00675"/>
    </source>
</evidence>
<dbReference type="EMBL" id="FZNS01000005">
    <property type="protein sequence ID" value="SNR67580.1"/>
    <property type="molecule type" value="Genomic_DNA"/>
</dbReference>
<evidence type="ECO:0000313" key="6">
    <source>
        <dbReference type="EMBL" id="SNR67580.1"/>
    </source>
</evidence>
<keyword evidence="6" id="KW-0378">Hydrolase</keyword>
<dbReference type="Proteomes" id="UP000198310">
    <property type="component" value="Unassembled WGS sequence"/>
</dbReference>
<dbReference type="GO" id="GO:0046872">
    <property type="term" value="F:metal ion binding"/>
    <property type="evidence" value="ECO:0007669"/>
    <property type="project" value="InterPro"/>
</dbReference>
<feature type="domain" description="Peptidase M16 N-terminal" evidence="4">
    <location>
        <begin position="71"/>
        <end position="182"/>
    </location>
</feature>
<feature type="domain" description="Peptidase M16 C-terminal" evidence="5">
    <location>
        <begin position="693"/>
        <end position="868"/>
    </location>
</feature>
<proteinExistence type="inferred from homology"/>
<feature type="compositionally biased region" description="Basic and acidic residues" evidence="2">
    <location>
        <begin position="979"/>
        <end position="990"/>
    </location>
</feature>